<dbReference type="EMBL" id="VUNH01000005">
    <property type="protein sequence ID" value="MST55634.1"/>
    <property type="molecule type" value="Genomic_DNA"/>
</dbReference>
<evidence type="ECO:0000313" key="5">
    <source>
        <dbReference type="Proteomes" id="UP000473699"/>
    </source>
</evidence>
<dbReference type="Proteomes" id="UP000473699">
    <property type="component" value="Unassembled WGS sequence"/>
</dbReference>
<keyword evidence="2" id="KW-0862">Zinc</keyword>
<dbReference type="SUPFAM" id="SSF53187">
    <property type="entry name" value="Zn-dependent exopeptidases"/>
    <property type="match status" value="1"/>
</dbReference>
<dbReference type="SUPFAM" id="SSF55031">
    <property type="entry name" value="Bacterial exopeptidase dimerisation domain"/>
    <property type="match status" value="1"/>
</dbReference>
<keyword evidence="4" id="KW-0378">Hydrolase</keyword>
<dbReference type="InterPro" id="IPR002933">
    <property type="entry name" value="Peptidase_M20"/>
</dbReference>
<sequence>MEDIVEDFLELVQIDAASGNERGVADAVKAKLEALGLAVEEDDAGASFGGNAGNLLAVLDGGLPGSILLNAHMDRVANGLGIEPQIKDGLIVSDGTTILAADDLSGVAALIDSVRRLQACGQKFPRVEYLFTVGEEAGLLGSKAFDTSRLRAKVGYAFDSPGRLGRVVCAAPGQVSLTVEVAGKAAHAGNCPEEGVNAVTALAKILATIRDGRLDPESTANFAVLDCGTKVTNIVQSYAVCRGEMRSRNDAALSAYVEYFERHCREAASGTGAAVKTTVTPQYESFSFDEDAPVIQAALAALRDMGAEAQVNGGGGGMDANVFNAAGIGVVGVATGYSGNHGISERIVLDDLRRAGELAERIVLSWADMGGLPE</sequence>
<comment type="cofactor">
    <cofactor evidence="1">
        <name>Zn(2+)</name>
        <dbReference type="ChEBI" id="CHEBI:29105"/>
    </cofactor>
</comment>
<feature type="domain" description="Peptidase M20 dimerisation" evidence="3">
    <location>
        <begin position="173"/>
        <end position="268"/>
    </location>
</feature>
<dbReference type="InterPro" id="IPR011650">
    <property type="entry name" value="Peptidase_M20_dimer"/>
</dbReference>
<dbReference type="GO" id="GO:0016787">
    <property type="term" value="F:hydrolase activity"/>
    <property type="evidence" value="ECO:0007669"/>
    <property type="project" value="UniProtKB-KW"/>
</dbReference>
<gene>
    <name evidence="4" type="ORF">FYJ74_06245</name>
</gene>
<evidence type="ECO:0000256" key="1">
    <source>
        <dbReference type="ARBA" id="ARBA00001947"/>
    </source>
</evidence>
<dbReference type="InterPro" id="IPR010162">
    <property type="entry name" value="PepT-like"/>
</dbReference>
<dbReference type="PANTHER" id="PTHR42994:SF2">
    <property type="entry name" value="PEPTIDASE"/>
    <property type="match status" value="1"/>
</dbReference>
<dbReference type="Pfam" id="PF01546">
    <property type="entry name" value="Peptidase_M20"/>
    <property type="match status" value="1"/>
</dbReference>
<reference evidence="4 5" key="1">
    <citation type="submission" date="2019-08" db="EMBL/GenBank/DDBJ databases">
        <title>In-depth cultivation of the pig gut microbiome towards novel bacterial diversity and tailored functional studies.</title>
        <authorList>
            <person name="Wylensek D."/>
            <person name="Hitch T.C.A."/>
            <person name="Clavel T."/>
        </authorList>
    </citation>
    <scope>NUCLEOTIDE SEQUENCE [LARGE SCALE GENOMIC DNA]</scope>
    <source>
        <strain evidence="4 5">SM-530-WT-4B</strain>
    </source>
</reference>
<keyword evidence="5" id="KW-1185">Reference proteome</keyword>
<dbReference type="InterPro" id="IPR036264">
    <property type="entry name" value="Bact_exopeptidase_dim_dom"/>
</dbReference>
<dbReference type="Pfam" id="PF07687">
    <property type="entry name" value="M20_dimer"/>
    <property type="match status" value="1"/>
</dbReference>
<evidence type="ECO:0000256" key="2">
    <source>
        <dbReference type="ARBA" id="ARBA00022833"/>
    </source>
</evidence>
<evidence type="ECO:0000259" key="3">
    <source>
        <dbReference type="Pfam" id="PF07687"/>
    </source>
</evidence>
<dbReference type="PANTHER" id="PTHR42994">
    <property type="entry name" value="PEPTIDASE T"/>
    <property type="match status" value="1"/>
</dbReference>
<name>A0A6L5YBE9_9BACT</name>
<dbReference type="AlphaFoldDB" id="A0A6L5YBE9"/>
<comment type="caution">
    <text evidence="4">The sequence shown here is derived from an EMBL/GenBank/DDBJ whole genome shotgun (WGS) entry which is preliminary data.</text>
</comment>
<accession>A0A6L5YBE9</accession>
<dbReference type="RefSeq" id="WP_154528720.1">
    <property type="nucleotide sequence ID" value="NZ_VUNH01000005.1"/>
</dbReference>
<proteinExistence type="predicted"/>
<protein>
    <submittedName>
        <fullName evidence="4">M20/M25/M40 family metallo-hydrolase</fullName>
    </submittedName>
</protein>
<dbReference type="Gene3D" id="3.40.630.10">
    <property type="entry name" value="Zn peptidases"/>
    <property type="match status" value="1"/>
</dbReference>
<evidence type="ECO:0000313" key="4">
    <source>
        <dbReference type="EMBL" id="MST55634.1"/>
    </source>
</evidence>
<dbReference type="NCBIfam" id="TIGR01883">
    <property type="entry name" value="PepT-like"/>
    <property type="match status" value="1"/>
</dbReference>
<dbReference type="Gene3D" id="3.30.70.360">
    <property type="match status" value="1"/>
</dbReference>
<organism evidence="4 5">
    <name type="scientific">Pyramidobacter porci</name>
    <dbReference type="NCBI Taxonomy" id="2605789"/>
    <lineage>
        <taxon>Bacteria</taxon>
        <taxon>Thermotogati</taxon>
        <taxon>Synergistota</taxon>
        <taxon>Synergistia</taxon>
        <taxon>Synergistales</taxon>
        <taxon>Dethiosulfovibrionaceae</taxon>
        <taxon>Pyramidobacter</taxon>
    </lineage>
</organism>